<evidence type="ECO:0000313" key="5">
    <source>
        <dbReference type="EMBL" id="KPV47312.1"/>
    </source>
</evidence>
<organism evidence="5 6">
    <name type="scientific">Acidiplasma aeolicum</name>
    <dbReference type="NCBI Taxonomy" id="507754"/>
    <lineage>
        <taxon>Archaea</taxon>
        <taxon>Methanobacteriati</taxon>
        <taxon>Thermoplasmatota</taxon>
        <taxon>Thermoplasmata</taxon>
        <taxon>Thermoplasmatales</taxon>
        <taxon>Ferroplasmaceae</taxon>
        <taxon>Acidiplasma</taxon>
    </lineage>
</organism>
<dbReference type="EMBL" id="LJCQ01000095">
    <property type="protein sequence ID" value="KPV47312.1"/>
    <property type="molecule type" value="Genomic_DNA"/>
</dbReference>
<evidence type="ECO:0000313" key="6">
    <source>
        <dbReference type="Proteomes" id="UP000050515"/>
    </source>
</evidence>
<gene>
    <name evidence="5" type="ORF">SE19_01605</name>
</gene>
<dbReference type="GO" id="GO:0004795">
    <property type="term" value="F:threonine synthase activity"/>
    <property type="evidence" value="ECO:0007669"/>
    <property type="project" value="UniProtKB-EC"/>
</dbReference>
<dbReference type="InterPro" id="IPR036052">
    <property type="entry name" value="TrpB-like_PALP_sf"/>
</dbReference>
<dbReference type="GO" id="GO:0009097">
    <property type="term" value="P:isoleucine biosynthetic process"/>
    <property type="evidence" value="ECO:0007669"/>
    <property type="project" value="TreeGrafter"/>
</dbReference>
<evidence type="ECO:0000256" key="2">
    <source>
        <dbReference type="ARBA" id="ARBA00022898"/>
    </source>
</evidence>
<dbReference type="InterPro" id="IPR050147">
    <property type="entry name" value="Ser/Thr_Dehydratase"/>
</dbReference>
<comment type="caution">
    <text evidence="5">The sequence shown here is derived from an EMBL/GenBank/DDBJ whole genome shotgun (WGS) entry which is preliminary data.</text>
</comment>
<evidence type="ECO:0000256" key="3">
    <source>
        <dbReference type="ARBA" id="ARBA00023239"/>
    </source>
</evidence>
<dbReference type="EC" id="4.2.3.1" evidence="5"/>
<dbReference type="Pfam" id="PF00291">
    <property type="entry name" value="PALP"/>
    <property type="match status" value="1"/>
</dbReference>
<dbReference type="Proteomes" id="UP000050515">
    <property type="component" value="Unassembled WGS sequence"/>
</dbReference>
<dbReference type="PATRIC" id="fig|507754.4.peg.1673"/>
<dbReference type="GO" id="GO:0006567">
    <property type="term" value="P:L-threonine catabolic process"/>
    <property type="evidence" value="ECO:0007669"/>
    <property type="project" value="TreeGrafter"/>
</dbReference>
<keyword evidence="2" id="KW-0663">Pyridoxal phosphate</keyword>
<name>A0A0P9CNV7_9ARCH</name>
<reference evidence="5 6" key="1">
    <citation type="submission" date="2015-09" db="EMBL/GenBank/DDBJ databases">
        <title>Draft genome sequence of Acidiplasma aeolicum DSM 18409.</title>
        <authorList>
            <person name="Hemp J."/>
        </authorList>
    </citation>
    <scope>NUCLEOTIDE SEQUENCE [LARGE SCALE GENOMIC DNA]</scope>
    <source>
        <strain evidence="5 6">V</strain>
    </source>
</reference>
<dbReference type="GO" id="GO:0003941">
    <property type="term" value="F:L-serine ammonia-lyase activity"/>
    <property type="evidence" value="ECO:0007669"/>
    <property type="project" value="TreeGrafter"/>
</dbReference>
<dbReference type="InterPro" id="IPR001926">
    <property type="entry name" value="TrpB-like_PALP"/>
</dbReference>
<dbReference type="AlphaFoldDB" id="A0A0P9CNV7"/>
<dbReference type="RefSeq" id="WP_054963911.1">
    <property type="nucleotide sequence ID" value="NZ_LJCQ01000095.1"/>
</dbReference>
<feature type="domain" description="Tryptophan synthase beta chain-like PALP" evidence="4">
    <location>
        <begin position="61"/>
        <end position="323"/>
    </location>
</feature>
<sequence length="338" mass="37719">MKYLCFNGHDRKNNELFCNVCGSPFEIIVDEKYHDKILDNYPYIKKWINLGEVTTPVIGNGDLYFKLDYYSPTFSYKDRGSRTLISYLASRYDNHNLSINEDSSGNAGASIAAYGHVAGFNVNIFVPETANAMKLGQIKLYGANIIKVKGSRDEVQNVAMKYDGIYASHVLNPEFRDGIRTLAYEIFNQFEHMPDRVFIPVSAGTLLSGLFSGFKHLLDSGEINKIPEIIGVQPEIISPLCSQINGTLFDENNDKSSVADALVSKKPVLIKKMYDIIKNYGRCVTVSENEIITARGDLALSGILTEYSSATVYAAYKKLRKHGKNLLILTGNGLKTNY</sequence>
<proteinExistence type="predicted"/>
<dbReference type="PANTHER" id="PTHR48078:SF6">
    <property type="entry name" value="L-THREONINE DEHYDRATASE CATABOLIC TDCB"/>
    <property type="match status" value="1"/>
</dbReference>
<dbReference type="NCBIfam" id="NF005035">
    <property type="entry name" value="PRK06450.1"/>
    <property type="match status" value="1"/>
</dbReference>
<keyword evidence="3 5" id="KW-0456">Lyase</keyword>
<evidence type="ECO:0000256" key="1">
    <source>
        <dbReference type="ARBA" id="ARBA00001933"/>
    </source>
</evidence>
<dbReference type="PANTHER" id="PTHR48078">
    <property type="entry name" value="THREONINE DEHYDRATASE, MITOCHONDRIAL-RELATED"/>
    <property type="match status" value="1"/>
</dbReference>
<evidence type="ECO:0000259" key="4">
    <source>
        <dbReference type="Pfam" id="PF00291"/>
    </source>
</evidence>
<comment type="cofactor">
    <cofactor evidence="1">
        <name>pyridoxal 5'-phosphate</name>
        <dbReference type="ChEBI" id="CHEBI:597326"/>
    </cofactor>
</comment>
<accession>A0A0P9CNV7</accession>
<dbReference type="SUPFAM" id="SSF53686">
    <property type="entry name" value="Tryptophan synthase beta subunit-like PLP-dependent enzymes"/>
    <property type="match status" value="1"/>
</dbReference>
<protein>
    <submittedName>
        <fullName evidence="5">Threonine synthase</fullName>
        <ecNumber evidence="5">4.2.3.1</ecNumber>
    </submittedName>
</protein>
<dbReference type="GO" id="GO:0006565">
    <property type="term" value="P:L-serine catabolic process"/>
    <property type="evidence" value="ECO:0007669"/>
    <property type="project" value="TreeGrafter"/>
</dbReference>
<dbReference type="GO" id="GO:0004794">
    <property type="term" value="F:threonine deaminase activity"/>
    <property type="evidence" value="ECO:0007669"/>
    <property type="project" value="TreeGrafter"/>
</dbReference>
<dbReference type="Gene3D" id="3.40.50.1100">
    <property type="match status" value="2"/>
</dbReference>